<keyword evidence="2" id="KW-1185">Reference proteome</keyword>
<dbReference type="Proteomes" id="UP000295509">
    <property type="component" value="Unassembled WGS sequence"/>
</dbReference>
<comment type="caution">
    <text evidence="1">The sequence shown here is derived from an EMBL/GenBank/DDBJ whole genome shotgun (WGS) entry which is preliminary data.</text>
</comment>
<protein>
    <submittedName>
        <fullName evidence="1">Uncharacterized protein</fullName>
    </submittedName>
</protein>
<name>A0A4R8LRN5_9BURK</name>
<proteinExistence type="predicted"/>
<dbReference type="AlphaFoldDB" id="A0A4R8LRN5"/>
<evidence type="ECO:0000313" key="2">
    <source>
        <dbReference type="Proteomes" id="UP000295509"/>
    </source>
</evidence>
<gene>
    <name evidence="1" type="ORF">BX592_1103</name>
</gene>
<reference evidence="1 2" key="1">
    <citation type="submission" date="2019-03" db="EMBL/GenBank/DDBJ databases">
        <title>Genomic Encyclopedia of Type Strains, Phase III (KMG-III): the genomes of soil and plant-associated and newly described type strains.</title>
        <authorList>
            <person name="Whitman W."/>
        </authorList>
    </citation>
    <scope>NUCLEOTIDE SEQUENCE [LARGE SCALE GENOMIC DNA]</scope>
    <source>
        <strain evidence="1 2">LMG 29544</strain>
    </source>
</reference>
<evidence type="ECO:0000313" key="1">
    <source>
        <dbReference type="EMBL" id="TDY49752.1"/>
    </source>
</evidence>
<dbReference type="EMBL" id="SORE01000010">
    <property type="protein sequence ID" value="TDY49752.1"/>
    <property type="molecule type" value="Genomic_DNA"/>
</dbReference>
<accession>A0A4R8LRN5</accession>
<sequence length="220" mass="25355">MCVLLVTYALLASASVYCDLRNRDCNLYLGRNGALQDRFRADKVVVTKIGDEGTPANVSIIKYQNSYAIIRESFTNDRSTLVVPLKRNGGDWMYDTCVHVCAFSHGFVECNWETMVWDENKTSHVADRRQKLRITLNGSRRGPYDKEVAESLKIEILELHYFDLHTWLFAISRVGGVLASKICRGKDSDCHFIRNWLHRYQSRSFRATANDSELCFVAWR</sequence>
<organism evidence="1 2">
    <name type="scientific">Paraburkholderia rhizosphaerae</name>
    <dbReference type="NCBI Taxonomy" id="480658"/>
    <lineage>
        <taxon>Bacteria</taxon>
        <taxon>Pseudomonadati</taxon>
        <taxon>Pseudomonadota</taxon>
        <taxon>Betaproteobacteria</taxon>
        <taxon>Burkholderiales</taxon>
        <taxon>Burkholderiaceae</taxon>
        <taxon>Paraburkholderia</taxon>
    </lineage>
</organism>